<name>A0A9N9NPJ3_9GLOM</name>
<comment type="caution">
    <text evidence="1">The sequence shown here is derived from an EMBL/GenBank/DDBJ whole genome shotgun (WGS) entry which is preliminary data.</text>
</comment>
<feature type="non-terminal residue" evidence="1">
    <location>
        <position position="1"/>
    </location>
</feature>
<accession>A0A9N9NPJ3</accession>
<dbReference type="Proteomes" id="UP000789396">
    <property type="component" value="Unassembled WGS sequence"/>
</dbReference>
<evidence type="ECO:0000313" key="1">
    <source>
        <dbReference type="EMBL" id="CAG8749815.1"/>
    </source>
</evidence>
<evidence type="ECO:0000313" key="2">
    <source>
        <dbReference type="Proteomes" id="UP000789396"/>
    </source>
</evidence>
<dbReference type="EMBL" id="CAJVPZ010035767">
    <property type="protein sequence ID" value="CAG8749815.1"/>
    <property type="molecule type" value="Genomic_DNA"/>
</dbReference>
<dbReference type="OrthoDB" id="2362024at2759"/>
<sequence length="85" mass="9351">IDLNRRQGNFTLGAPCSNDTECETSVCRRVDQDGRKCQQTDTRPKGDTCLVEEACNGTLICSFNDTKGTGPKLCCNLEFTLDCEP</sequence>
<reference evidence="1" key="1">
    <citation type="submission" date="2021-06" db="EMBL/GenBank/DDBJ databases">
        <authorList>
            <person name="Kallberg Y."/>
            <person name="Tangrot J."/>
            <person name="Rosling A."/>
        </authorList>
    </citation>
    <scope>NUCLEOTIDE SEQUENCE</scope>
    <source>
        <strain evidence="1">IN212</strain>
    </source>
</reference>
<gene>
    <name evidence="1" type="ORF">RFULGI_LOCUS13517</name>
</gene>
<protein>
    <submittedName>
        <fullName evidence="1">16589_t:CDS:1</fullName>
    </submittedName>
</protein>
<proteinExistence type="predicted"/>
<dbReference type="AlphaFoldDB" id="A0A9N9NPJ3"/>
<keyword evidence="2" id="KW-1185">Reference proteome</keyword>
<organism evidence="1 2">
    <name type="scientific">Racocetra fulgida</name>
    <dbReference type="NCBI Taxonomy" id="60492"/>
    <lineage>
        <taxon>Eukaryota</taxon>
        <taxon>Fungi</taxon>
        <taxon>Fungi incertae sedis</taxon>
        <taxon>Mucoromycota</taxon>
        <taxon>Glomeromycotina</taxon>
        <taxon>Glomeromycetes</taxon>
        <taxon>Diversisporales</taxon>
        <taxon>Gigasporaceae</taxon>
        <taxon>Racocetra</taxon>
    </lineage>
</organism>